<name>A0A554LRI6_9BACT</name>
<comment type="caution">
    <text evidence="1">The sequence shown here is derived from an EMBL/GenBank/DDBJ whole genome shotgun (WGS) entry which is preliminary data.</text>
</comment>
<accession>A0A554LRI6</accession>
<organism evidence="1 2">
    <name type="scientific">Candidatus Berkelbacteria bacterium Licking1014_2</name>
    <dbReference type="NCBI Taxonomy" id="2017146"/>
    <lineage>
        <taxon>Bacteria</taxon>
        <taxon>Candidatus Berkelbacteria</taxon>
    </lineage>
</organism>
<dbReference type="AlphaFoldDB" id="A0A554LRI6"/>
<protein>
    <submittedName>
        <fullName evidence="1">Uncharacterized protein</fullName>
    </submittedName>
</protein>
<feature type="non-terminal residue" evidence="1">
    <location>
        <position position="1"/>
    </location>
</feature>
<evidence type="ECO:0000313" key="1">
    <source>
        <dbReference type="EMBL" id="TSC95493.1"/>
    </source>
</evidence>
<dbReference type="EMBL" id="VMGL01000066">
    <property type="protein sequence ID" value="TSC95493.1"/>
    <property type="molecule type" value="Genomic_DNA"/>
</dbReference>
<proteinExistence type="predicted"/>
<reference evidence="1 2" key="1">
    <citation type="submission" date="2017-07" db="EMBL/GenBank/DDBJ databases">
        <title>Mechanisms for carbon and nitrogen cycling indicate functional differentiation within the Candidate Phyla Radiation.</title>
        <authorList>
            <person name="Danczak R.E."/>
            <person name="Johnston M.D."/>
            <person name="Kenah C."/>
            <person name="Slattery M."/>
            <person name="Wrighton K.C."/>
            <person name="Wilkins M.J."/>
        </authorList>
    </citation>
    <scope>NUCLEOTIDE SEQUENCE [LARGE SCALE GENOMIC DNA]</scope>
    <source>
        <strain evidence="1">Licking1014_2</strain>
    </source>
</reference>
<sequence length="44" mass="4794">QAAVSFDPIATSDLAIELSHRNFPDKKIIVTVNQISGQVNLTKN</sequence>
<gene>
    <name evidence="1" type="ORF">CEN88_472</name>
</gene>
<evidence type="ECO:0000313" key="2">
    <source>
        <dbReference type="Proteomes" id="UP000318711"/>
    </source>
</evidence>
<dbReference type="Proteomes" id="UP000318711">
    <property type="component" value="Unassembled WGS sequence"/>
</dbReference>